<accession>A0AC60R006</accession>
<feature type="non-terminal residue" evidence="1">
    <location>
        <position position="1"/>
    </location>
</feature>
<feature type="non-terminal residue" evidence="1">
    <location>
        <position position="54"/>
    </location>
</feature>
<evidence type="ECO:0000313" key="2">
    <source>
        <dbReference type="Proteomes" id="UP000805193"/>
    </source>
</evidence>
<reference evidence="1 2" key="1">
    <citation type="journal article" date="2020" name="Cell">
        <title>Large-Scale Comparative Analyses of Tick Genomes Elucidate Their Genetic Diversity and Vector Capacities.</title>
        <authorList>
            <consortium name="Tick Genome and Microbiome Consortium (TIGMIC)"/>
            <person name="Jia N."/>
            <person name="Wang J."/>
            <person name="Shi W."/>
            <person name="Du L."/>
            <person name="Sun Y."/>
            <person name="Zhan W."/>
            <person name="Jiang J.F."/>
            <person name="Wang Q."/>
            <person name="Zhang B."/>
            <person name="Ji P."/>
            <person name="Bell-Sakyi L."/>
            <person name="Cui X.M."/>
            <person name="Yuan T.T."/>
            <person name="Jiang B.G."/>
            <person name="Yang W.F."/>
            <person name="Lam T.T."/>
            <person name="Chang Q.C."/>
            <person name="Ding S.J."/>
            <person name="Wang X.J."/>
            <person name="Zhu J.G."/>
            <person name="Ruan X.D."/>
            <person name="Zhao L."/>
            <person name="Wei J.T."/>
            <person name="Ye R.Z."/>
            <person name="Que T.C."/>
            <person name="Du C.H."/>
            <person name="Zhou Y.H."/>
            <person name="Cheng J.X."/>
            <person name="Dai P.F."/>
            <person name="Guo W.B."/>
            <person name="Han X.H."/>
            <person name="Huang E.J."/>
            <person name="Li L.F."/>
            <person name="Wei W."/>
            <person name="Gao Y.C."/>
            <person name="Liu J.Z."/>
            <person name="Shao H.Z."/>
            <person name="Wang X."/>
            <person name="Wang C.C."/>
            <person name="Yang T.C."/>
            <person name="Huo Q.B."/>
            <person name="Li W."/>
            <person name="Chen H.Y."/>
            <person name="Chen S.E."/>
            <person name="Zhou L.G."/>
            <person name="Ni X.B."/>
            <person name="Tian J.H."/>
            <person name="Sheng Y."/>
            <person name="Liu T."/>
            <person name="Pan Y.S."/>
            <person name="Xia L.Y."/>
            <person name="Li J."/>
            <person name="Zhao F."/>
            <person name="Cao W.C."/>
        </authorList>
    </citation>
    <scope>NUCLEOTIDE SEQUENCE [LARGE SCALE GENOMIC DNA]</scope>
    <source>
        <strain evidence="1">Iper-2018</strain>
    </source>
</reference>
<proteinExistence type="predicted"/>
<gene>
    <name evidence="1" type="ORF">HPB47_007801</name>
</gene>
<protein>
    <submittedName>
        <fullName evidence="1">Uncharacterized protein</fullName>
    </submittedName>
</protein>
<sequence>NITVSAAKSNPVVSTDSATMATIATQTAGIQPASALTVTSRQPDPSVFAGVRDE</sequence>
<dbReference type="Proteomes" id="UP000805193">
    <property type="component" value="Unassembled WGS sequence"/>
</dbReference>
<dbReference type="EMBL" id="JABSTQ010001111">
    <property type="protein sequence ID" value="KAG0444977.1"/>
    <property type="molecule type" value="Genomic_DNA"/>
</dbReference>
<name>A0AC60R006_IXOPE</name>
<organism evidence="1 2">
    <name type="scientific">Ixodes persulcatus</name>
    <name type="common">Taiga tick</name>
    <dbReference type="NCBI Taxonomy" id="34615"/>
    <lineage>
        <taxon>Eukaryota</taxon>
        <taxon>Metazoa</taxon>
        <taxon>Ecdysozoa</taxon>
        <taxon>Arthropoda</taxon>
        <taxon>Chelicerata</taxon>
        <taxon>Arachnida</taxon>
        <taxon>Acari</taxon>
        <taxon>Parasitiformes</taxon>
        <taxon>Ixodida</taxon>
        <taxon>Ixodoidea</taxon>
        <taxon>Ixodidae</taxon>
        <taxon>Ixodinae</taxon>
        <taxon>Ixodes</taxon>
    </lineage>
</organism>
<keyword evidence="2" id="KW-1185">Reference proteome</keyword>
<comment type="caution">
    <text evidence="1">The sequence shown here is derived from an EMBL/GenBank/DDBJ whole genome shotgun (WGS) entry which is preliminary data.</text>
</comment>
<evidence type="ECO:0000313" key="1">
    <source>
        <dbReference type="EMBL" id="KAG0444977.1"/>
    </source>
</evidence>